<dbReference type="OrthoDB" id="6706661at2"/>
<organism evidence="1 2">
    <name type="scientific">Kangiella spongicola</name>
    <dbReference type="NCBI Taxonomy" id="796379"/>
    <lineage>
        <taxon>Bacteria</taxon>
        <taxon>Pseudomonadati</taxon>
        <taxon>Pseudomonadota</taxon>
        <taxon>Gammaproteobacteria</taxon>
        <taxon>Kangiellales</taxon>
        <taxon>Kangiellaceae</taxon>
        <taxon>Kangiella</taxon>
    </lineage>
</organism>
<dbReference type="AlphaFoldDB" id="A0A318DBE5"/>
<protein>
    <submittedName>
        <fullName evidence="1">Uncharacterized protein</fullName>
    </submittedName>
</protein>
<comment type="caution">
    <text evidence="1">The sequence shown here is derived from an EMBL/GenBank/DDBJ whole genome shotgun (WGS) entry which is preliminary data.</text>
</comment>
<keyword evidence="2" id="KW-1185">Reference proteome</keyword>
<dbReference type="Proteomes" id="UP000247689">
    <property type="component" value="Unassembled WGS sequence"/>
</dbReference>
<dbReference type="RefSeq" id="WP_110200117.1">
    <property type="nucleotide sequence ID" value="NZ_QICH01000001.1"/>
</dbReference>
<proteinExistence type="predicted"/>
<dbReference type="EMBL" id="QICH01000001">
    <property type="protein sequence ID" value="PXF64267.1"/>
    <property type="molecule type" value="Genomic_DNA"/>
</dbReference>
<gene>
    <name evidence="1" type="ORF">DL796_03785</name>
</gene>
<evidence type="ECO:0000313" key="1">
    <source>
        <dbReference type="EMBL" id="PXF64267.1"/>
    </source>
</evidence>
<name>A0A318DBE5_9GAMM</name>
<accession>A0A318DBE5</accession>
<reference evidence="1 2" key="1">
    <citation type="submission" date="2018-05" db="EMBL/GenBank/DDBJ databases">
        <title>Kangiella spongicola genome sequence.</title>
        <authorList>
            <person name="Maclea K.S."/>
            <person name="Goen A.E."/>
            <person name="Kelley C."/>
            <person name="Underriner A."/>
            <person name="Silverwood T."/>
            <person name="Trachtenberg A.M."/>
        </authorList>
    </citation>
    <scope>NUCLEOTIDE SEQUENCE [LARGE SCALE GENOMIC DNA]</scope>
    <source>
        <strain evidence="1 2">ATCC BAA-2076</strain>
    </source>
</reference>
<sequence length="196" mass="22290">MKKWLLVGAVGIVLYVLFSSKQVELGAGVYAPEEPRQELINAATPFQHRGFKVKPLAEFDITAKVIRRENYKYDQGAAISPMDLALGWGRMSDEAVLEQINFSQSGRWYRYRYQSAPIPQKEIETHSANMHMIPAESWIQDDLEDISAGQVVRIRGKLVEVSKDDGWKWRSSLRRDDTGNGACELVYVESVEIILD</sequence>
<evidence type="ECO:0000313" key="2">
    <source>
        <dbReference type="Proteomes" id="UP000247689"/>
    </source>
</evidence>